<evidence type="ECO:0000313" key="3">
    <source>
        <dbReference type="EMBL" id="MVP01784.1"/>
    </source>
</evidence>
<name>A0A7X3FL74_9BACL</name>
<protein>
    <submittedName>
        <fullName evidence="3">Sporulation integral membrane protein YlbJ</fullName>
    </submittedName>
</protein>
<reference evidence="3 4" key="1">
    <citation type="journal article" date="2019" name="Microorganisms">
        <title>Paenibacillus lutrae sp. nov., A Chitinolytic Species Isolated from A River Otter in Castril Natural Park, Granada, Spain.</title>
        <authorList>
            <person name="Rodriguez M."/>
            <person name="Reina J.C."/>
            <person name="Bejar V."/>
            <person name="Llamas I."/>
        </authorList>
    </citation>
    <scope>NUCLEOTIDE SEQUENCE [LARGE SCALE GENOMIC DNA]</scope>
    <source>
        <strain evidence="3 4">N10</strain>
    </source>
</reference>
<gene>
    <name evidence="3" type="primary">ylbJ</name>
    <name evidence="3" type="ORF">EDM21_20010</name>
</gene>
<dbReference type="InterPro" id="IPR014226">
    <property type="entry name" value="Spore_IM_YlbJ"/>
</dbReference>
<feature type="transmembrane region" description="Helical" evidence="1">
    <location>
        <begin position="150"/>
        <end position="169"/>
    </location>
</feature>
<feature type="domain" description="Nucleoside transporter/FeoB GTPase Gate" evidence="2">
    <location>
        <begin position="45"/>
        <end position="112"/>
    </location>
</feature>
<keyword evidence="1" id="KW-0812">Transmembrane</keyword>
<feature type="transmembrane region" description="Helical" evidence="1">
    <location>
        <begin position="80"/>
        <end position="102"/>
    </location>
</feature>
<organism evidence="3 4">
    <name type="scientific">Paenibacillus lutrae</name>
    <dbReference type="NCBI Taxonomy" id="2078573"/>
    <lineage>
        <taxon>Bacteria</taxon>
        <taxon>Bacillati</taxon>
        <taxon>Bacillota</taxon>
        <taxon>Bacilli</taxon>
        <taxon>Bacillales</taxon>
        <taxon>Paenibacillaceae</taxon>
        <taxon>Paenibacillus</taxon>
    </lineage>
</organism>
<dbReference type="OrthoDB" id="1645614at2"/>
<proteinExistence type="predicted"/>
<comment type="caution">
    <text evidence="3">The sequence shown here is derived from an EMBL/GenBank/DDBJ whole genome shotgun (WGS) entry which is preliminary data.</text>
</comment>
<dbReference type="RefSeq" id="WP_157338211.1">
    <property type="nucleotide sequence ID" value="NZ_RHLK01000015.1"/>
</dbReference>
<dbReference type="EMBL" id="RHLK01000015">
    <property type="protein sequence ID" value="MVP01784.1"/>
    <property type="molecule type" value="Genomic_DNA"/>
</dbReference>
<evidence type="ECO:0000256" key="1">
    <source>
        <dbReference type="SAM" id="Phobius"/>
    </source>
</evidence>
<dbReference type="AlphaFoldDB" id="A0A7X3FL74"/>
<feature type="transmembrane region" description="Helical" evidence="1">
    <location>
        <begin position="221"/>
        <end position="239"/>
    </location>
</feature>
<dbReference type="Proteomes" id="UP000490800">
    <property type="component" value="Unassembled WGS sequence"/>
</dbReference>
<keyword evidence="1" id="KW-0472">Membrane</keyword>
<dbReference type="NCBIfam" id="TIGR02871">
    <property type="entry name" value="spore_ylbJ"/>
    <property type="match status" value="1"/>
</dbReference>
<dbReference type="InterPro" id="IPR011642">
    <property type="entry name" value="Gate_dom"/>
</dbReference>
<feature type="transmembrane region" description="Helical" evidence="1">
    <location>
        <begin position="300"/>
        <end position="321"/>
    </location>
</feature>
<keyword evidence="4" id="KW-1185">Reference proteome</keyword>
<evidence type="ECO:0000313" key="4">
    <source>
        <dbReference type="Proteomes" id="UP000490800"/>
    </source>
</evidence>
<evidence type="ECO:0000259" key="2">
    <source>
        <dbReference type="Pfam" id="PF07670"/>
    </source>
</evidence>
<feature type="transmembrane region" description="Helical" evidence="1">
    <location>
        <begin position="122"/>
        <end position="143"/>
    </location>
</feature>
<sequence length="412" mass="44376">MSRRSFIVKLPLISFILGLLLLMLVFPTESLSAAVRGVAIWWDVLFPALFPFFVISEVLLGFGIVHFFGTIFDPMMRPVFRIPGIGGFVMAMGFASGYPVGAKLTSQLWKERLVNREEGERLVSFTTSSDPIFLIGAVCVGFFHDASLAAIMAAAHYGGAVLVGLLMRFHGRHAPSTPPASAPAGPNRVSVWTRAFKAMHKARLEDGRPFGVLLAYGIKQSLNLVFLLGCLVVFFSVVLEMLTVSGIIHALNGMLGMFLSMIYLPSSLADPLIGGMFEVTLGAQAAGNMKDPSLLPFKTAAAAFILSWGGLSVHAQIVSVLSQTNMRYAPFLAARLLHGIIASVLVLVLWRPMEPLRAAITSAIPASAMGSGFEPGAALWLRLLPASAAVFAAAVFTIFALYFLHSFLKRLS</sequence>
<dbReference type="Pfam" id="PF07670">
    <property type="entry name" value="Gate"/>
    <property type="match status" value="1"/>
</dbReference>
<feature type="transmembrane region" description="Helical" evidence="1">
    <location>
        <begin position="379"/>
        <end position="404"/>
    </location>
</feature>
<accession>A0A7X3FL74</accession>
<keyword evidence="1" id="KW-1133">Transmembrane helix</keyword>
<feature type="transmembrane region" description="Helical" evidence="1">
    <location>
        <begin position="328"/>
        <end position="350"/>
    </location>
</feature>
<feature type="transmembrane region" description="Helical" evidence="1">
    <location>
        <begin position="48"/>
        <end position="68"/>
    </location>
</feature>
<feature type="transmembrane region" description="Helical" evidence="1">
    <location>
        <begin position="246"/>
        <end position="264"/>
    </location>
</feature>